<evidence type="ECO:0000313" key="10">
    <source>
        <dbReference type="Proteomes" id="UP000266861"/>
    </source>
</evidence>
<comment type="subcellular location">
    <subcellularLocation>
        <location evidence="1">Nucleus</location>
    </subcellularLocation>
</comment>
<name>A0A397I1K3_9GLOM</name>
<evidence type="ECO:0000256" key="3">
    <source>
        <dbReference type="ARBA" id="ARBA00017363"/>
    </source>
</evidence>
<dbReference type="STRING" id="1348612.A0A397I1K3"/>
<dbReference type="GO" id="GO:0005669">
    <property type="term" value="C:transcription factor TFIID complex"/>
    <property type="evidence" value="ECO:0007669"/>
    <property type="project" value="InterPro"/>
</dbReference>
<dbReference type="PANTHER" id="PTHR15137">
    <property type="entry name" value="TRANSCRIPTION INITIATION FACTOR TFIID"/>
    <property type="match status" value="1"/>
</dbReference>
<dbReference type="Gene3D" id="1.10.390.10">
    <property type="entry name" value="Neutral Protease Domain 2"/>
    <property type="match status" value="1"/>
</dbReference>
<dbReference type="InterPro" id="IPR057991">
    <property type="entry name" value="TPR_TAF2_C"/>
</dbReference>
<dbReference type="AlphaFoldDB" id="A0A397I1K3"/>
<dbReference type="Proteomes" id="UP000266861">
    <property type="component" value="Unassembled WGS sequence"/>
</dbReference>
<proteinExistence type="inferred from homology"/>
<dbReference type="Gene3D" id="2.60.40.1730">
    <property type="entry name" value="tricorn interacting facor f3 domain"/>
    <property type="match status" value="1"/>
</dbReference>
<dbReference type="InterPro" id="IPR057345">
    <property type="entry name" value="Ig-like_TAF2"/>
</dbReference>
<evidence type="ECO:0000259" key="7">
    <source>
        <dbReference type="Pfam" id="PF25316"/>
    </source>
</evidence>
<dbReference type="CDD" id="cd09839">
    <property type="entry name" value="M1_like_TAF2"/>
    <property type="match status" value="1"/>
</dbReference>
<comment type="similarity">
    <text evidence="2">Belongs to the TAF2 family.</text>
</comment>
<feature type="domain" description="Transcription initiation factor TFIID subunit 2 Ig-like" evidence="7">
    <location>
        <begin position="532"/>
        <end position="705"/>
    </location>
</feature>
<reference evidence="9 10" key="1">
    <citation type="submission" date="2018-08" db="EMBL/GenBank/DDBJ databases">
        <title>Genome and evolution of the arbuscular mycorrhizal fungus Diversispora epigaea (formerly Glomus versiforme) and its bacterial endosymbionts.</title>
        <authorList>
            <person name="Sun X."/>
            <person name="Fei Z."/>
            <person name="Harrison M."/>
        </authorList>
    </citation>
    <scope>NUCLEOTIDE SEQUENCE [LARGE SCALE GENOMIC DNA]</scope>
    <source>
        <strain evidence="9 10">IT104</strain>
    </source>
</reference>
<comment type="caution">
    <text evidence="9">The sequence shown here is derived from an EMBL/GenBank/DDBJ whole genome shotgun (WGS) entry which is preliminary data.</text>
</comment>
<keyword evidence="4" id="KW-0805">Transcription regulation</keyword>
<evidence type="ECO:0000256" key="1">
    <source>
        <dbReference type="ARBA" id="ARBA00004123"/>
    </source>
</evidence>
<dbReference type="GO" id="GO:0006367">
    <property type="term" value="P:transcription initiation at RNA polymerase II promoter"/>
    <property type="evidence" value="ECO:0007669"/>
    <property type="project" value="TreeGrafter"/>
</dbReference>
<dbReference type="InterPro" id="IPR042097">
    <property type="entry name" value="Aminopeptidase_N-like_N_sf"/>
</dbReference>
<evidence type="ECO:0000256" key="6">
    <source>
        <dbReference type="ARBA" id="ARBA00023242"/>
    </source>
</evidence>
<feature type="domain" description="Transcription initiation factor TFIID subunit 2 TPR repeats" evidence="8">
    <location>
        <begin position="707"/>
        <end position="997"/>
    </location>
</feature>
<gene>
    <name evidence="9" type="ORF">Glove_283g97</name>
</gene>
<dbReference type="Pfam" id="PF25577">
    <property type="entry name" value="TPR_TAF2_C"/>
    <property type="match status" value="1"/>
</dbReference>
<keyword evidence="5" id="KW-0804">Transcription</keyword>
<dbReference type="GO" id="GO:0000976">
    <property type="term" value="F:transcription cis-regulatory region binding"/>
    <property type="evidence" value="ECO:0007669"/>
    <property type="project" value="TreeGrafter"/>
</dbReference>
<evidence type="ECO:0000256" key="4">
    <source>
        <dbReference type="ARBA" id="ARBA00023015"/>
    </source>
</evidence>
<dbReference type="Pfam" id="PF25316">
    <property type="entry name" value="TAF2_3rd"/>
    <property type="match status" value="1"/>
</dbReference>
<keyword evidence="10" id="KW-1185">Reference proteome</keyword>
<evidence type="ECO:0000259" key="8">
    <source>
        <dbReference type="Pfam" id="PF25577"/>
    </source>
</evidence>
<protein>
    <recommendedName>
        <fullName evidence="3">Transcription initiation factor TFIID subunit 2</fullName>
    </recommendedName>
</protein>
<dbReference type="InterPro" id="IPR037813">
    <property type="entry name" value="TAF2"/>
</dbReference>
<sequence length="1026" mass="119884">MTETKKDLTSRLRAFVDEETAERGYVYFHQKVDIEVDMLNQVIQGYTEIILKPIRFDLEVIRLHLRQCCVKEIKINDFPASFQINDSEDAGIVGELIAYIPDEITDIPLIDQNGEWISIVVRVDFSLDKPKAGIHFKLPDQDKEVFKPQWDPYMFTINSPLPGAARCWIPCLDRIRDRCTWDFFVTVSDIEGLDKIMVVCSGNLFKLTESPTDYNKRTFHYNLPIATPAQYIGIVCGPFIDPYVLHYPGNEELLPNRPKIVAYISAEWEKWLLSTLYPNSDEPTEDTYWLHNAMDYFIEGYSQFNLHPEFDKNNPKVKPGKFPFKRFQIVFVDHTYSDITVCAGLVICRMHLLHSHYIIDQRFTTRRLLINAIAQQWFGIFIPPYSWRDYWLAVGLANFFADTYFKKLFGEEETKFLRKKDIELVCQLDVGKPPLCSSNWNKPFDSKDLEFISLKSPLVLWMLDKRFPFLDYRRGIPGIIYLILNKAKEDTDQNIRPGFLYTEQFLEQCKEVIRQELRNEIRKFQKQWIFGSGCPKFRIRAHFNRKKLAVEFKFEQGNTNLIGKTQNSDGPKTTHTQVFTGHMDIAIKEPDGIEYIHTIYLQGKKETHSLIYHTKYKRSMVTVKSHMHREKGTLEAHPPSYITEDDPREYPLQWGMDPESEASDSSEWQINEWISEERASNARDSWEWIKVDDTFSWIAIIDFEQVDYMWASLLESQSDVISHYQAIQALSRAPSKACSTTLMRTIRDWRYHYRIRMEAALAMAKCAKEELDYIGAEQLMKIYGKDYCDYRNETKFLPKQNDFNDWEEYYIQKAIPYALSCVREPTGNTPENIKKFLLDLLSWNDNSMNEYSDDHFVANLIESLGNAFIPDEDQTISDPDVEIYDLSCDSQAYLQEALETLERYSTRHKLFNSYRALLVTATIKAKSSLMLSQVIPVDGREFLLQSQYGNYVGVRIAALNALIDLDFHNKTDIAQYFAFLAEFDSDLAIRRFLLSKFGEDRGPQCWDLPKRASSPRLLKIIYKPSA</sequence>
<evidence type="ECO:0000313" key="9">
    <source>
        <dbReference type="EMBL" id="RHZ69489.1"/>
    </source>
</evidence>
<dbReference type="InterPro" id="IPR027268">
    <property type="entry name" value="Peptidase_M4/M1_CTD_sf"/>
</dbReference>
<organism evidence="9 10">
    <name type="scientific">Diversispora epigaea</name>
    <dbReference type="NCBI Taxonomy" id="1348612"/>
    <lineage>
        <taxon>Eukaryota</taxon>
        <taxon>Fungi</taxon>
        <taxon>Fungi incertae sedis</taxon>
        <taxon>Mucoromycota</taxon>
        <taxon>Glomeromycotina</taxon>
        <taxon>Glomeromycetes</taxon>
        <taxon>Diversisporales</taxon>
        <taxon>Diversisporaceae</taxon>
        <taxon>Diversispora</taxon>
    </lineage>
</organism>
<accession>A0A397I1K3</accession>
<dbReference type="SUPFAM" id="SSF55486">
    <property type="entry name" value="Metalloproteases ('zincins'), catalytic domain"/>
    <property type="match status" value="1"/>
</dbReference>
<evidence type="ECO:0000256" key="5">
    <source>
        <dbReference type="ARBA" id="ARBA00023163"/>
    </source>
</evidence>
<evidence type="ECO:0000256" key="2">
    <source>
        <dbReference type="ARBA" id="ARBA00010937"/>
    </source>
</evidence>
<keyword evidence="6" id="KW-0539">Nucleus</keyword>
<dbReference type="GO" id="GO:0016251">
    <property type="term" value="F:RNA polymerase II general transcription initiation factor activity"/>
    <property type="evidence" value="ECO:0007669"/>
    <property type="project" value="TreeGrafter"/>
</dbReference>
<dbReference type="PANTHER" id="PTHR15137:SF9">
    <property type="entry name" value="TRANSCRIPTION INITIATION FACTOR TFIID SUBUNIT 2"/>
    <property type="match status" value="1"/>
</dbReference>
<dbReference type="SUPFAM" id="SSF63737">
    <property type="entry name" value="Leukotriene A4 hydrolase N-terminal domain"/>
    <property type="match status" value="1"/>
</dbReference>
<dbReference type="GO" id="GO:0003682">
    <property type="term" value="F:chromatin binding"/>
    <property type="evidence" value="ECO:0007669"/>
    <property type="project" value="TreeGrafter"/>
</dbReference>
<dbReference type="OrthoDB" id="308861at2759"/>
<dbReference type="EMBL" id="PQFF01000259">
    <property type="protein sequence ID" value="RHZ69489.1"/>
    <property type="molecule type" value="Genomic_DNA"/>
</dbReference>